<evidence type="ECO:0000256" key="6">
    <source>
        <dbReference type="ARBA" id="ARBA00023125"/>
    </source>
</evidence>
<dbReference type="PANTHER" id="PTHR42713">
    <property type="entry name" value="HISTIDINE KINASE-RELATED"/>
    <property type="match status" value="1"/>
</dbReference>
<organism evidence="11 12">
    <name type="scientific">Cohnella phaseoli</name>
    <dbReference type="NCBI Taxonomy" id="456490"/>
    <lineage>
        <taxon>Bacteria</taxon>
        <taxon>Bacillati</taxon>
        <taxon>Bacillota</taxon>
        <taxon>Bacilli</taxon>
        <taxon>Bacillales</taxon>
        <taxon>Paenibacillaceae</taxon>
        <taxon>Cohnella</taxon>
    </lineage>
</organism>
<name>A0A3D9KG39_9BACL</name>
<keyword evidence="7" id="KW-0804">Transcription</keyword>
<evidence type="ECO:0000256" key="7">
    <source>
        <dbReference type="ARBA" id="ARBA00023163"/>
    </source>
</evidence>
<dbReference type="PROSITE" id="PS00041">
    <property type="entry name" value="HTH_ARAC_FAMILY_1"/>
    <property type="match status" value="1"/>
</dbReference>
<dbReference type="InterPro" id="IPR009057">
    <property type="entry name" value="Homeodomain-like_sf"/>
</dbReference>
<keyword evidence="4" id="KW-0902">Two-component regulatory system</keyword>
<proteinExistence type="predicted"/>
<dbReference type="OrthoDB" id="342399at2"/>
<dbReference type="InterPro" id="IPR051552">
    <property type="entry name" value="HptR"/>
</dbReference>
<accession>A0A3D9KG39</accession>
<comment type="caution">
    <text evidence="11">The sequence shown here is derived from an EMBL/GenBank/DDBJ whole genome shotgun (WGS) entry which is preliminary data.</text>
</comment>
<evidence type="ECO:0000313" key="12">
    <source>
        <dbReference type="Proteomes" id="UP000256977"/>
    </source>
</evidence>
<dbReference type="Gene3D" id="1.10.10.60">
    <property type="entry name" value="Homeodomain-like"/>
    <property type="match status" value="2"/>
</dbReference>
<evidence type="ECO:0000259" key="10">
    <source>
        <dbReference type="PROSITE" id="PS50110"/>
    </source>
</evidence>
<evidence type="ECO:0000256" key="4">
    <source>
        <dbReference type="ARBA" id="ARBA00023012"/>
    </source>
</evidence>
<gene>
    <name evidence="11" type="ORF">DFP98_105101</name>
</gene>
<dbReference type="GO" id="GO:0005737">
    <property type="term" value="C:cytoplasm"/>
    <property type="evidence" value="ECO:0007669"/>
    <property type="project" value="UniProtKB-SubCell"/>
</dbReference>
<evidence type="ECO:0000259" key="9">
    <source>
        <dbReference type="PROSITE" id="PS01124"/>
    </source>
</evidence>
<dbReference type="Pfam" id="PF12833">
    <property type="entry name" value="HTH_18"/>
    <property type="match status" value="1"/>
</dbReference>
<dbReference type="GO" id="GO:0003700">
    <property type="term" value="F:DNA-binding transcription factor activity"/>
    <property type="evidence" value="ECO:0007669"/>
    <property type="project" value="InterPro"/>
</dbReference>
<dbReference type="SUPFAM" id="SSF46689">
    <property type="entry name" value="Homeodomain-like"/>
    <property type="match status" value="2"/>
</dbReference>
<keyword evidence="6" id="KW-0238">DNA-binding</keyword>
<dbReference type="InterPro" id="IPR018060">
    <property type="entry name" value="HTH_AraC"/>
</dbReference>
<comment type="subcellular location">
    <subcellularLocation>
        <location evidence="1">Cytoplasm</location>
    </subcellularLocation>
</comment>
<dbReference type="Pfam" id="PF00072">
    <property type="entry name" value="Response_reg"/>
    <property type="match status" value="1"/>
</dbReference>
<dbReference type="InterPro" id="IPR018062">
    <property type="entry name" value="HTH_AraC-typ_CS"/>
</dbReference>
<keyword evidence="5" id="KW-0805">Transcription regulation</keyword>
<dbReference type="InterPro" id="IPR001789">
    <property type="entry name" value="Sig_transdc_resp-reg_receiver"/>
</dbReference>
<keyword evidence="2" id="KW-0963">Cytoplasm</keyword>
<dbReference type="Gene3D" id="3.40.50.2300">
    <property type="match status" value="1"/>
</dbReference>
<feature type="domain" description="Response regulatory" evidence="10">
    <location>
        <begin position="4"/>
        <end position="121"/>
    </location>
</feature>
<dbReference type="CDD" id="cd17536">
    <property type="entry name" value="REC_YesN-like"/>
    <property type="match status" value="1"/>
</dbReference>
<evidence type="ECO:0000256" key="3">
    <source>
        <dbReference type="ARBA" id="ARBA00022553"/>
    </source>
</evidence>
<dbReference type="InterPro" id="IPR020449">
    <property type="entry name" value="Tscrpt_reg_AraC-type_HTH"/>
</dbReference>
<dbReference type="SUPFAM" id="SSF52172">
    <property type="entry name" value="CheY-like"/>
    <property type="match status" value="1"/>
</dbReference>
<evidence type="ECO:0000256" key="5">
    <source>
        <dbReference type="ARBA" id="ARBA00023015"/>
    </source>
</evidence>
<keyword evidence="3 8" id="KW-0597">Phosphoprotein</keyword>
<dbReference type="InterPro" id="IPR011006">
    <property type="entry name" value="CheY-like_superfamily"/>
</dbReference>
<dbReference type="SMART" id="SM00342">
    <property type="entry name" value="HTH_ARAC"/>
    <property type="match status" value="1"/>
</dbReference>
<evidence type="ECO:0000256" key="2">
    <source>
        <dbReference type="ARBA" id="ARBA00022490"/>
    </source>
</evidence>
<feature type="modified residue" description="4-aspartylphosphate" evidence="8">
    <location>
        <position position="56"/>
    </location>
</feature>
<feature type="domain" description="HTH araC/xylS-type" evidence="9">
    <location>
        <begin position="422"/>
        <end position="520"/>
    </location>
</feature>
<dbReference type="PRINTS" id="PR00032">
    <property type="entry name" value="HTHARAC"/>
</dbReference>
<dbReference type="GO" id="GO:0000160">
    <property type="term" value="P:phosphorelay signal transduction system"/>
    <property type="evidence" value="ECO:0007669"/>
    <property type="project" value="UniProtKB-KW"/>
</dbReference>
<keyword evidence="12" id="KW-1185">Reference proteome</keyword>
<dbReference type="RefSeq" id="WP_116060107.1">
    <property type="nucleotide sequence ID" value="NZ_QRDZ01000005.1"/>
</dbReference>
<dbReference type="AlphaFoldDB" id="A0A3D9KG39"/>
<protein>
    <submittedName>
        <fullName evidence="11">YesN/AraC family two-component response regulator</fullName>
    </submittedName>
</protein>
<dbReference type="Proteomes" id="UP000256977">
    <property type="component" value="Unassembled WGS sequence"/>
</dbReference>
<reference evidence="11 12" key="1">
    <citation type="submission" date="2018-07" db="EMBL/GenBank/DDBJ databases">
        <title>Genomic Encyclopedia of Type Strains, Phase III (KMG-III): the genomes of soil and plant-associated and newly described type strains.</title>
        <authorList>
            <person name="Whitman W."/>
        </authorList>
    </citation>
    <scope>NUCLEOTIDE SEQUENCE [LARGE SCALE GENOMIC DNA]</scope>
    <source>
        <strain evidence="11 12">CECT 7287</strain>
    </source>
</reference>
<evidence type="ECO:0000256" key="1">
    <source>
        <dbReference type="ARBA" id="ARBA00004496"/>
    </source>
</evidence>
<dbReference type="PANTHER" id="PTHR42713:SF3">
    <property type="entry name" value="TRANSCRIPTIONAL REGULATORY PROTEIN HPTR"/>
    <property type="match status" value="1"/>
</dbReference>
<dbReference type="SMART" id="SM00448">
    <property type="entry name" value="REC"/>
    <property type="match status" value="1"/>
</dbReference>
<dbReference type="EMBL" id="QRDZ01000005">
    <property type="protein sequence ID" value="RED85096.1"/>
    <property type="molecule type" value="Genomic_DNA"/>
</dbReference>
<dbReference type="PROSITE" id="PS01124">
    <property type="entry name" value="HTH_ARAC_FAMILY_2"/>
    <property type="match status" value="1"/>
</dbReference>
<evidence type="ECO:0000256" key="8">
    <source>
        <dbReference type="PROSITE-ProRule" id="PRU00169"/>
    </source>
</evidence>
<sequence length="525" mass="60313">MYYQVLLVDDEEIVCNGLRRFLDWESCGYQVTDVAHSVDQALSCLEQRPIDLVITDIRMPVRNGLQLLEAIQEDYPDIRTIVLSGYGEFEYAQKALRLGASDFLTKPVNFGELKHLLASVRSKLEAERIEVFERQEYRQMKFNLLLNNLAKGYADGYTGKDAQVLEPYLSYRNYYLIRLRFLAPSSRQDGIAAFKSYWSYETQDFSKHDGTVFPFNNELNEFAFLYFPTEESPKAVPFIETLQSQLDRFQAEGMIGLSDIHNGASYVQAAYKEAGKTLQSLYIYGKRRAAMYQEIKALPFFERQLDESFGMDLLRMLSSPQQLGSLAAYILCRIDAIAGQEELSVAEVQAFCIQVMLMLNQHLQSFRESKLITDEHLHPPIRDLLLASHLSGIKESMSDWLERLAAEIAKNGNDSESGNVIANVKRYIQEHYAENITLNSLSSVFYLHPIYLSRLFKEKTGVNFVEYVTEVRMNIAKELLLNPRIKVYDICQMVGYESPRYFTKLFKNATGITPKSYREAGNARN</sequence>
<dbReference type="PROSITE" id="PS50110">
    <property type="entry name" value="RESPONSE_REGULATORY"/>
    <property type="match status" value="1"/>
</dbReference>
<dbReference type="GO" id="GO:0043565">
    <property type="term" value="F:sequence-specific DNA binding"/>
    <property type="evidence" value="ECO:0007669"/>
    <property type="project" value="InterPro"/>
</dbReference>
<evidence type="ECO:0000313" key="11">
    <source>
        <dbReference type="EMBL" id="RED85096.1"/>
    </source>
</evidence>